<feature type="region of interest" description="Disordered" evidence="1">
    <location>
        <begin position="163"/>
        <end position="185"/>
    </location>
</feature>
<comment type="caution">
    <text evidence="2">The sequence shown here is derived from an EMBL/GenBank/DDBJ whole genome shotgun (WGS) entry which is preliminary data.</text>
</comment>
<dbReference type="EMBL" id="MU853410">
    <property type="protein sequence ID" value="KAK4133922.1"/>
    <property type="molecule type" value="Genomic_DNA"/>
</dbReference>
<keyword evidence="3" id="KW-1185">Reference proteome</keyword>
<sequence>MPPNVAMGHGARKGRGSMTVTEGRRMFEQLSGDDDPFKVPAITRSASTHDIQLPLVLQSPELGHTASDGGLAVLAFDKSPTPESDRDCLKPLTHGAQDGLSLRHIGNTLAPRKSYSVADLRKIFGDASPRNAKKSGTSASEPSTPKPAYHMKIEVSAEFAAKFAKTQQQRHSEPDPQSGDRNKCDAGIAPLQPTSLGSCRCTTKCHNAPFRAGDQENLGPVTRDELSQSIRHRPGQLTRLIETPHRPSQIRTPDSNSSTTHPLLLARTISVKAYTIRSTSGDSLRNEEPTIKATNTSINELHEPSTGTQGCTMARKASPEPSVPPPLKHWKDCKTTSPLKSRPSLPIIISATVSTSTDRSRLRGLSSRTSVTARRSSIHLSRRKPIQISSFDPFDDGPMDAPSHDYRATRPKTREAQIRDRIRLFEQVNHPGGAASDNSKSPAESTASSSDSGRRTDWKTASGWELRRVVQALRVRTFSGQKKNKYSIAKPRTGDFEAENSKPRFPKHKRNNFVNLDGAGVADHPSPPLEREFTLSIRATIRKLSRGERRCSAATFKPQLKSSASTELMGKATTMKPRPFRSIRTRSGRILPFHKSHGALDTKSKWDPLSKKPDTSPDLPQAPRAIPQPTTAHQALPPPNRAQRHASPFRGKLAGSTVKKSGALPVLSPAPAHAQKAATHRRAQTQTQPQTHTQTSAPAPSLTWGRRAAAAAMDLGRTLKLKARKASSSSSSVRRGSLDVGGGGEEGGSGGGSGKIGGGADVGGRGRGVTRHHDE</sequence>
<gene>
    <name evidence="2" type="ORF">BT67DRAFT_35078</name>
</gene>
<feature type="compositionally biased region" description="Basic and acidic residues" evidence="1">
    <location>
        <begin position="170"/>
        <end position="184"/>
    </location>
</feature>
<protein>
    <submittedName>
        <fullName evidence="2">Uncharacterized protein</fullName>
    </submittedName>
</protein>
<feature type="region of interest" description="Disordered" evidence="1">
    <location>
        <begin position="356"/>
        <end position="416"/>
    </location>
</feature>
<feature type="region of interest" description="Disordered" evidence="1">
    <location>
        <begin position="430"/>
        <end position="458"/>
    </location>
</feature>
<feature type="region of interest" description="Disordered" evidence="1">
    <location>
        <begin position="721"/>
        <end position="775"/>
    </location>
</feature>
<evidence type="ECO:0000313" key="3">
    <source>
        <dbReference type="Proteomes" id="UP001304895"/>
    </source>
</evidence>
<feature type="compositionally biased region" description="Polar residues" evidence="1">
    <location>
        <begin position="300"/>
        <end position="311"/>
    </location>
</feature>
<feature type="compositionally biased region" description="Polar residues" evidence="1">
    <location>
        <begin position="134"/>
        <end position="143"/>
    </location>
</feature>
<name>A0AAN6UJ19_9PEZI</name>
<feature type="compositionally biased region" description="Low complexity" evidence="1">
    <location>
        <begin position="439"/>
        <end position="451"/>
    </location>
</feature>
<feature type="region of interest" description="Disordered" evidence="1">
    <location>
        <begin position="127"/>
        <end position="147"/>
    </location>
</feature>
<evidence type="ECO:0000256" key="1">
    <source>
        <dbReference type="SAM" id="MobiDB-lite"/>
    </source>
</evidence>
<dbReference type="AlphaFoldDB" id="A0AAN6UJ19"/>
<reference evidence="2" key="2">
    <citation type="submission" date="2023-05" db="EMBL/GenBank/DDBJ databases">
        <authorList>
            <consortium name="Lawrence Berkeley National Laboratory"/>
            <person name="Steindorff A."/>
            <person name="Hensen N."/>
            <person name="Bonometti L."/>
            <person name="Westerberg I."/>
            <person name="Brannstrom I.O."/>
            <person name="Guillou S."/>
            <person name="Cros-Aarteil S."/>
            <person name="Calhoun S."/>
            <person name="Haridas S."/>
            <person name="Kuo A."/>
            <person name="Mondo S."/>
            <person name="Pangilinan J."/>
            <person name="Riley R."/>
            <person name="Labutti K."/>
            <person name="Andreopoulos B."/>
            <person name="Lipzen A."/>
            <person name="Chen C."/>
            <person name="Yanf M."/>
            <person name="Daum C."/>
            <person name="Ng V."/>
            <person name="Clum A."/>
            <person name="Ohm R."/>
            <person name="Martin F."/>
            <person name="Silar P."/>
            <person name="Natvig D."/>
            <person name="Lalanne C."/>
            <person name="Gautier V."/>
            <person name="Ament-Velasquez S.L."/>
            <person name="Kruys A."/>
            <person name="Hutchinson M.I."/>
            <person name="Powell A.J."/>
            <person name="Barry K."/>
            <person name="Miller A.N."/>
            <person name="Grigoriev I.V."/>
            <person name="Debuchy R."/>
            <person name="Gladieux P."/>
            <person name="Thoren M.H."/>
            <person name="Johannesson H."/>
        </authorList>
    </citation>
    <scope>NUCLEOTIDE SEQUENCE</scope>
    <source>
        <strain evidence="2">CBS 123565</strain>
    </source>
</reference>
<dbReference type="Proteomes" id="UP001304895">
    <property type="component" value="Unassembled WGS sequence"/>
</dbReference>
<organism evidence="2 3">
    <name type="scientific">Trichocladium antarcticum</name>
    <dbReference type="NCBI Taxonomy" id="1450529"/>
    <lineage>
        <taxon>Eukaryota</taxon>
        <taxon>Fungi</taxon>
        <taxon>Dikarya</taxon>
        <taxon>Ascomycota</taxon>
        <taxon>Pezizomycotina</taxon>
        <taxon>Sordariomycetes</taxon>
        <taxon>Sordariomycetidae</taxon>
        <taxon>Sordariales</taxon>
        <taxon>Chaetomiaceae</taxon>
        <taxon>Trichocladium</taxon>
    </lineage>
</organism>
<feature type="compositionally biased region" description="Low complexity" evidence="1">
    <location>
        <begin position="684"/>
        <end position="700"/>
    </location>
</feature>
<accession>A0AAN6UJ19</accession>
<feature type="compositionally biased region" description="Gly residues" evidence="1">
    <location>
        <begin position="739"/>
        <end position="767"/>
    </location>
</feature>
<feature type="region of interest" description="Disordered" evidence="1">
    <location>
        <begin position="671"/>
        <end position="703"/>
    </location>
</feature>
<feature type="region of interest" description="Disordered" evidence="1">
    <location>
        <begin position="300"/>
        <end position="329"/>
    </location>
</feature>
<feature type="compositionally biased region" description="Low complexity" evidence="1">
    <location>
        <begin position="363"/>
        <end position="375"/>
    </location>
</feature>
<evidence type="ECO:0000313" key="2">
    <source>
        <dbReference type="EMBL" id="KAK4133922.1"/>
    </source>
</evidence>
<proteinExistence type="predicted"/>
<feature type="compositionally biased region" description="Basic and acidic residues" evidence="1">
    <location>
        <begin position="598"/>
        <end position="615"/>
    </location>
</feature>
<feature type="region of interest" description="Disordered" evidence="1">
    <location>
        <begin position="573"/>
        <end position="647"/>
    </location>
</feature>
<reference evidence="2" key="1">
    <citation type="journal article" date="2023" name="Mol. Phylogenet. Evol.">
        <title>Genome-scale phylogeny and comparative genomics of the fungal order Sordariales.</title>
        <authorList>
            <person name="Hensen N."/>
            <person name="Bonometti L."/>
            <person name="Westerberg I."/>
            <person name="Brannstrom I.O."/>
            <person name="Guillou S."/>
            <person name="Cros-Aarteil S."/>
            <person name="Calhoun S."/>
            <person name="Haridas S."/>
            <person name="Kuo A."/>
            <person name="Mondo S."/>
            <person name="Pangilinan J."/>
            <person name="Riley R."/>
            <person name="LaButti K."/>
            <person name="Andreopoulos B."/>
            <person name="Lipzen A."/>
            <person name="Chen C."/>
            <person name="Yan M."/>
            <person name="Daum C."/>
            <person name="Ng V."/>
            <person name="Clum A."/>
            <person name="Steindorff A."/>
            <person name="Ohm R.A."/>
            <person name="Martin F."/>
            <person name="Silar P."/>
            <person name="Natvig D.O."/>
            <person name="Lalanne C."/>
            <person name="Gautier V."/>
            <person name="Ament-Velasquez S.L."/>
            <person name="Kruys A."/>
            <person name="Hutchinson M.I."/>
            <person name="Powell A.J."/>
            <person name="Barry K."/>
            <person name="Miller A.N."/>
            <person name="Grigoriev I.V."/>
            <person name="Debuchy R."/>
            <person name="Gladieux P."/>
            <person name="Hiltunen Thoren M."/>
            <person name="Johannesson H."/>
        </authorList>
    </citation>
    <scope>NUCLEOTIDE SEQUENCE</scope>
    <source>
        <strain evidence="2">CBS 123565</strain>
    </source>
</reference>
<feature type="region of interest" description="Disordered" evidence="1">
    <location>
        <begin position="1"/>
        <end position="20"/>
    </location>
</feature>
<feature type="compositionally biased region" description="Basic and acidic residues" evidence="1">
    <location>
        <begin position="402"/>
        <end position="416"/>
    </location>
</feature>
<feature type="compositionally biased region" description="Basic residues" evidence="1">
    <location>
        <begin position="376"/>
        <end position="385"/>
    </location>
</feature>
<feature type="compositionally biased region" description="Basic residues" evidence="1">
    <location>
        <begin position="578"/>
        <end position="597"/>
    </location>
</feature>